<dbReference type="PANTHER" id="PTHR33993">
    <property type="entry name" value="GLYOXALASE-RELATED"/>
    <property type="match status" value="1"/>
</dbReference>
<keyword evidence="3" id="KW-1185">Reference proteome</keyword>
<dbReference type="KEGG" id="fpf:DCC35_16770"/>
<evidence type="ECO:0000259" key="1">
    <source>
        <dbReference type="PROSITE" id="PS51819"/>
    </source>
</evidence>
<name>A0A4D7K666_9BACT</name>
<dbReference type="PROSITE" id="PS51819">
    <property type="entry name" value="VOC"/>
    <property type="match status" value="1"/>
</dbReference>
<evidence type="ECO:0000313" key="3">
    <source>
        <dbReference type="Proteomes" id="UP000298616"/>
    </source>
</evidence>
<dbReference type="InterPro" id="IPR004360">
    <property type="entry name" value="Glyas_Fos-R_dOase_dom"/>
</dbReference>
<dbReference type="AlphaFoldDB" id="A0A4D7K666"/>
<dbReference type="Gene3D" id="3.10.180.10">
    <property type="entry name" value="2,3-Dihydroxybiphenyl 1,2-Dioxygenase, domain 1"/>
    <property type="match status" value="1"/>
</dbReference>
<protein>
    <submittedName>
        <fullName evidence="2">Glyoxalase</fullName>
    </submittedName>
</protein>
<dbReference type="InterPro" id="IPR029068">
    <property type="entry name" value="Glyas_Bleomycin-R_OHBP_Dase"/>
</dbReference>
<dbReference type="SUPFAM" id="SSF54593">
    <property type="entry name" value="Glyoxalase/Bleomycin resistance protein/Dihydroxybiphenyl dioxygenase"/>
    <property type="match status" value="1"/>
</dbReference>
<evidence type="ECO:0000313" key="2">
    <source>
        <dbReference type="EMBL" id="QCK16274.1"/>
    </source>
</evidence>
<dbReference type="RefSeq" id="WP_137091866.1">
    <property type="nucleotide sequence ID" value="NZ_CP028923.1"/>
</dbReference>
<dbReference type="InterPro" id="IPR052164">
    <property type="entry name" value="Anthracycline_SecMetBiosynth"/>
</dbReference>
<dbReference type="EMBL" id="CP028923">
    <property type="protein sequence ID" value="QCK16274.1"/>
    <property type="molecule type" value="Genomic_DNA"/>
</dbReference>
<sequence>MAKVTGIGGVFFKSPDPEKLKKWYKEHLGIDYDQYGRVFKWQDGQPDGKGSTTWCPFVGNTKYFSPSDHDYMINYRVDDLIELLGELDKKGIKQVGEMEDYPYGKFAWIMDPEGRKIELWEPIDDQL</sequence>
<dbReference type="Proteomes" id="UP000298616">
    <property type="component" value="Chromosome"/>
</dbReference>
<dbReference type="InterPro" id="IPR037523">
    <property type="entry name" value="VOC_core"/>
</dbReference>
<feature type="domain" description="VOC" evidence="1">
    <location>
        <begin position="6"/>
        <end position="122"/>
    </location>
</feature>
<dbReference type="OrthoDB" id="9799428at2"/>
<gene>
    <name evidence="2" type="ORF">DCC35_16770</name>
</gene>
<dbReference type="Pfam" id="PF00903">
    <property type="entry name" value="Glyoxalase"/>
    <property type="match status" value="1"/>
</dbReference>
<dbReference type="PANTHER" id="PTHR33993:SF5">
    <property type="entry name" value="GLYOXALASE"/>
    <property type="match status" value="1"/>
</dbReference>
<reference evidence="2 3" key="1">
    <citation type="submission" date="2018-04" db="EMBL/GenBank/DDBJ databases">
        <title>Complete genome uncultured novel isolate.</title>
        <authorList>
            <person name="Merlino G."/>
        </authorList>
    </citation>
    <scope>NUCLEOTIDE SEQUENCE [LARGE SCALE GENOMIC DNA]</scope>
    <source>
        <strain evidence="3">R1DC9</strain>
    </source>
</reference>
<proteinExistence type="predicted"/>
<accession>A0A4D7K666</accession>
<organism evidence="2 3">
    <name type="scientific">Mangrovivirga cuniculi</name>
    <dbReference type="NCBI Taxonomy" id="2715131"/>
    <lineage>
        <taxon>Bacteria</taxon>
        <taxon>Pseudomonadati</taxon>
        <taxon>Bacteroidota</taxon>
        <taxon>Cytophagia</taxon>
        <taxon>Cytophagales</taxon>
        <taxon>Mangrovivirgaceae</taxon>
        <taxon>Mangrovivirga</taxon>
    </lineage>
</organism>